<dbReference type="InterPro" id="IPR050291">
    <property type="entry name" value="CDF_Transporter"/>
</dbReference>
<dbReference type="SUPFAM" id="SSF160240">
    <property type="entry name" value="Cation efflux protein cytoplasmic domain-like"/>
    <property type="match status" value="1"/>
</dbReference>
<dbReference type="InterPro" id="IPR036837">
    <property type="entry name" value="Cation_efflux_CTD_sf"/>
</dbReference>
<keyword evidence="3" id="KW-0813">Transport</keyword>
<evidence type="ECO:0000256" key="1">
    <source>
        <dbReference type="ARBA" id="ARBA00004141"/>
    </source>
</evidence>
<evidence type="ECO:0000259" key="9">
    <source>
        <dbReference type="Pfam" id="PF16916"/>
    </source>
</evidence>
<dbReference type="EMBL" id="JAAGPU010000013">
    <property type="protein sequence ID" value="NEU04921.1"/>
    <property type="molecule type" value="Genomic_DNA"/>
</dbReference>
<dbReference type="InterPro" id="IPR058533">
    <property type="entry name" value="Cation_efflux_TM"/>
</dbReference>
<dbReference type="FunFam" id="1.20.1510.10:FF:000006">
    <property type="entry name" value="Divalent cation efflux transporter"/>
    <property type="match status" value="1"/>
</dbReference>
<evidence type="ECO:0000259" key="8">
    <source>
        <dbReference type="Pfam" id="PF01545"/>
    </source>
</evidence>
<sequence>MNNNLEIGVKVSKNTIIVNGLLSFVKIFIGIISKSNAMIADGIHSFSDIISTLGVIIGLKLSSKPADESHPYGHEKIESLSSLFLSILLFIVAIGIGFTGIKNIISGNLNVPTSIAILGAIISIITKEWMYFYTMKYAKKIDSPSLKADAWHHRSDSLSSIGALLGILGARMGFPVLDSLVALVISVLIIKVSYNIAKESVSQLIDQAADKNTVLEIENKINSIDGVENIDKLRTRLHANKIYVDVSVSVNSNLTVDEGHSIATKVHNLIEENSNIKHCMVHINPYKA</sequence>
<dbReference type="InterPro" id="IPR002524">
    <property type="entry name" value="Cation_efflux"/>
</dbReference>
<dbReference type="Gene3D" id="3.30.70.1350">
    <property type="entry name" value="Cation efflux protein, cytoplasmic domain"/>
    <property type="match status" value="1"/>
</dbReference>
<evidence type="ECO:0000256" key="5">
    <source>
        <dbReference type="ARBA" id="ARBA00022989"/>
    </source>
</evidence>
<accession>A0A6M0H4X1</accession>
<reference evidence="10 11" key="1">
    <citation type="submission" date="2020-02" db="EMBL/GenBank/DDBJ databases">
        <title>Genome assembly of a novel Clostridium senegalense strain.</title>
        <authorList>
            <person name="Gupta T.B."/>
            <person name="Jauregui R."/>
            <person name="Maclean P."/>
            <person name="Nawarathana A."/>
            <person name="Brightwell G."/>
        </authorList>
    </citation>
    <scope>NUCLEOTIDE SEQUENCE [LARGE SCALE GENOMIC DNA]</scope>
    <source>
        <strain evidence="10 11">AGRFS4</strain>
    </source>
</reference>
<dbReference type="Proteomes" id="UP000481872">
    <property type="component" value="Unassembled WGS sequence"/>
</dbReference>
<evidence type="ECO:0000256" key="7">
    <source>
        <dbReference type="SAM" id="Phobius"/>
    </source>
</evidence>
<dbReference type="Gene3D" id="1.20.1510.10">
    <property type="entry name" value="Cation efflux protein transmembrane domain"/>
    <property type="match status" value="1"/>
</dbReference>
<feature type="transmembrane region" description="Helical" evidence="7">
    <location>
        <begin position="16"/>
        <end position="33"/>
    </location>
</feature>
<evidence type="ECO:0000313" key="11">
    <source>
        <dbReference type="Proteomes" id="UP000481872"/>
    </source>
</evidence>
<dbReference type="InterPro" id="IPR027469">
    <property type="entry name" value="Cation_efflux_TMD_sf"/>
</dbReference>
<protein>
    <submittedName>
        <fullName evidence="10">Cation transporter</fullName>
    </submittedName>
</protein>
<feature type="transmembrane region" description="Helical" evidence="7">
    <location>
        <begin position="113"/>
        <end position="134"/>
    </location>
</feature>
<evidence type="ECO:0000256" key="4">
    <source>
        <dbReference type="ARBA" id="ARBA00022692"/>
    </source>
</evidence>
<dbReference type="NCBIfam" id="TIGR01297">
    <property type="entry name" value="CDF"/>
    <property type="match status" value="1"/>
</dbReference>
<keyword evidence="6 7" id="KW-0472">Membrane</keyword>
<evidence type="ECO:0000256" key="6">
    <source>
        <dbReference type="ARBA" id="ARBA00023136"/>
    </source>
</evidence>
<feature type="domain" description="Cation efflux protein transmembrane" evidence="8">
    <location>
        <begin position="16"/>
        <end position="205"/>
    </location>
</feature>
<evidence type="ECO:0000256" key="2">
    <source>
        <dbReference type="ARBA" id="ARBA00008114"/>
    </source>
</evidence>
<dbReference type="RefSeq" id="WP_199869867.1">
    <property type="nucleotide sequence ID" value="NZ_JAAGPU010000013.1"/>
</dbReference>
<comment type="subcellular location">
    <subcellularLocation>
        <location evidence="1">Membrane</location>
        <topology evidence="1">Multi-pass membrane protein</topology>
    </subcellularLocation>
</comment>
<dbReference type="SUPFAM" id="SSF161111">
    <property type="entry name" value="Cation efflux protein transmembrane domain-like"/>
    <property type="match status" value="1"/>
</dbReference>
<name>A0A6M0H4X1_9CLOT</name>
<proteinExistence type="inferred from homology"/>
<dbReference type="GO" id="GO:0016020">
    <property type="term" value="C:membrane"/>
    <property type="evidence" value="ECO:0007669"/>
    <property type="project" value="UniProtKB-SubCell"/>
</dbReference>
<organism evidence="10 11">
    <name type="scientific">Clostridium senegalense</name>
    <dbReference type="NCBI Taxonomy" id="1465809"/>
    <lineage>
        <taxon>Bacteria</taxon>
        <taxon>Bacillati</taxon>
        <taxon>Bacillota</taxon>
        <taxon>Clostridia</taxon>
        <taxon>Eubacteriales</taxon>
        <taxon>Clostridiaceae</taxon>
        <taxon>Clostridium</taxon>
    </lineage>
</organism>
<keyword evidence="5 7" id="KW-1133">Transmembrane helix</keyword>
<dbReference type="PANTHER" id="PTHR43840">
    <property type="entry name" value="MITOCHONDRIAL METAL TRANSPORTER 1-RELATED"/>
    <property type="match status" value="1"/>
</dbReference>
<gene>
    <name evidence="10" type="ORF">G3M99_08650</name>
</gene>
<evidence type="ECO:0000313" key="10">
    <source>
        <dbReference type="EMBL" id="NEU04921.1"/>
    </source>
</evidence>
<dbReference type="PANTHER" id="PTHR43840:SF15">
    <property type="entry name" value="MITOCHONDRIAL METAL TRANSPORTER 1-RELATED"/>
    <property type="match status" value="1"/>
</dbReference>
<comment type="caution">
    <text evidence="10">The sequence shown here is derived from an EMBL/GenBank/DDBJ whole genome shotgun (WGS) entry which is preliminary data.</text>
</comment>
<keyword evidence="11" id="KW-1185">Reference proteome</keyword>
<keyword evidence="4 7" id="KW-0812">Transmembrane</keyword>
<dbReference type="AlphaFoldDB" id="A0A6M0H4X1"/>
<dbReference type="GO" id="GO:0008324">
    <property type="term" value="F:monoatomic cation transmembrane transporter activity"/>
    <property type="evidence" value="ECO:0007669"/>
    <property type="project" value="InterPro"/>
</dbReference>
<dbReference type="Pfam" id="PF01545">
    <property type="entry name" value="Cation_efflux"/>
    <property type="match status" value="1"/>
</dbReference>
<dbReference type="InterPro" id="IPR027470">
    <property type="entry name" value="Cation_efflux_CTD"/>
</dbReference>
<feature type="transmembrane region" description="Helical" evidence="7">
    <location>
        <begin position="80"/>
        <end position="101"/>
    </location>
</feature>
<dbReference type="Pfam" id="PF16916">
    <property type="entry name" value="ZT_dimer"/>
    <property type="match status" value="1"/>
</dbReference>
<evidence type="ECO:0000256" key="3">
    <source>
        <dbReference type="ARBA" id="ARBA00022448"/>
    </source>
</evidence>
<feature type="domain" description="Cation efflux protein cytoplasmic" evidence="9">
    <location>
        <begin position="211"/>
        <end position="286"/>
    </location>
</feature>
<comment type="similarity">
    <text evidence="2">Belongs to the cation diffusion facilitator (CDF) transporter (TC 2.A.4) family.</text>
</comment>